<comment type="caution">
    <text evidence="1">The sequence shown here is derived from an EMBL/GenBank/DDBJ whole genome shotgun (WGS) entry which is preliminary data.</text>
</comment>
<dbReference type="Proteomes" id="UP000627464">
    <property type="component" value="Unassembled WGS sequence"/>
</dbReference>
<evidence type="ECO:0000313" key="2">
    <source>
        <dbReference type="Proteomes" id="UP000627464"/>
    </source>
</evidence>
<organism evidence="1 2">
    <name type="scientific">Hafnia psychrotolerans</name>
    <dbReference type="NCBI Taxonomy" id="1477018"/>
    <lineage>
        <taxon>Bacteria</taxon>
        <taxon>Pseudomonadati</taxon>
        <taxon>Pseudomonadota</taxon>
        <taxon>Gammaproteobacteria</taxon>
        <taxon>Enterobacterales</taxon>
        <taxon>Hafniaceae</taxon>
        <taxon>Hafnia</taxon>
    </lineage>
</organism>
<gene>
    <name evidence="1" type="ORF">GCM10011328_41380</name>
</gene>
<proteinExistence type="predicted"/>
<protein>
    <submittedName>
        <fullName evidence="1">Uncharacterized protein</fullName>
    </submittedName>
</protein>
<dbReference type="EMBL" id="BMFZ01000017">
    <property type="protein sequence ID" value="GGA61809.1"/>
    <property type="molecule type" value="Genomic_DNA"/>
</dbReference>
<sequence>MMNITKKYPISEWICLYSGDAFEAGYDTQKTNNNGVNESSTDNKIAYDYKNKEWKSVPDGNYKKNGKKNQLELIKVESENSNGYIAIDNMKKLKDGSIGEGFYFCLIHNNNALCGSGESVKSNGECISSQDALKLLSSVSFDDN</sequence>
<evidence type="ECO:0000313" key="1">
    <source>
        <dbReference type="EMBL" id="GGA61809.1"/>
    </source>
</evidence>
<dbReference type="RefSeq" id="WP_188475426.1">
    <property type="nucleotide sequence ID" value="NZ_BMFZ01000017.1"/>
</dbReference>
<accession>A0ABQ1H946</accession>
<name>A0ABQ1H946_9GAMM</name>
<reference evidence="2" key="1">
    <citation type="journal article" date="2019" name="Int. J. Syst. Evol. Microbiol.">
        <title>The Global Catalogue of Microorganisms (GCM) 10K type strain sequencing project: providing services to taxonomists for standard genome sequencing and annotation.</title>
        <authorList>
            <consortium name="The Broad Institute Genomics Platform"/>
            <consortium name="The Broad Institute Genome Sequencing Center for Infectious Disease"/>
            <person name="Wu L."/>
            <person name="Ma J."/>
        </authorList>
    </citation>
    <scope>NUCLEOTIDE SEQUENCE [LARGE SCALE GENOMIC DNA]</scope>
    <source>
        <strain evidence="2">CGMCC 1.12806</strain>
    </source>
</reference>
<keyword evidence="2" id="KW-1185">Reference proteome</keyword>